<comment type="caution">
    <text evidence="3">The sequence shown here is derived from an EMBL/GenBank/DDBJ whole genome shotgun (WGS) entry which is preliminary data.</text>
</comment>
<dbReference type="PANTHER" id="PTHR47354:SF5">
    <property type="entry name" value="PROTEIN RFBI"/>
    <property type="match status" value="1"/>
</dbReference>
<dbReference type="Proteomes" id="UP000245921">
    <property type="component" value="Unassembled WGS sequence"/>
</dbReference>
<evidence type="ECO:0000313" key="3">
    <source>
        <dbReference type="EMBL" id="PWJ91249.1"/>
    </source>
</evidence>
<reference evidence="3 4" key="1">
    <citation type="submission" date="2018-05" db="EMBL/GenBank/DDBJ databases">
        <title>Genomic Encyclopedia of Type Strains, Phase IV (KMG-IV): sequencing the most valuable type-strain genomes for metagenomic binning, comparative biology and taxonomic classification.</title>
        <authorList>
            <person name="Goeker M."/>
        </authorList>
    </citation>
    <scope>NUCLEOTIDE SEQUENCE [LARGE SCALE GENOMIC DNA]</scope>
    <source>
        <strain evidence="3 4">DSM 24906</strain>
    </source>
</reference>
<dbReference type="PROSITE" id="PS51085">
    <property type="entry name" value="2FE2S_FER_2"/>
    <property type="match status" value="1"/>
</dbReference>
<dbReference type="Gene3D" id="3.40.50.80">
    <property type="entry name" value="Nucleotide-binding domain of ferredoxin-NADP reductase (FNR) module"/>
    <property type="match status" value="1"/>
</dbReference>
<sequence>MSDLKEMIIRTMPNGKETLNEIKVLKKTGYDYSLEKGKVEKTINRLHRDNLKLIVSEIRNINENAKTFRLITKNEYLPVFQSGQYINLFVEIDGVRTSRPYSICSSNKQRAYYEITVARIQNGFVSDYFLDKVKVGDEFEANGPAGVFHFNPAFHNKNNVYIAGGSGITPFISMIKEVTESGLDRNIHLIYGCRDEDNILFKEELERIQNKHSNFKFSVILSETKQTYKGLKGFIDEKCIKNLIKDIKNKTYYICGPQIMNDFVVNELEKMNIKKSMIRREMFGSRQDIQNEPGWPKNLSGNETFKIKINDKKEIEAFSKDSLLTTLEKNGIRVNVCCRSGECSLCRVQLKKGKVFMPRGVLLRHADEKFGYIHSCKAYPITDIEICI</sequence>
<dbReference type="InterPro" id="IPR001433">
    <property type="entry name" value="OxRdtase_FAD/NAD-bd"/>
</dbReference>
<dbReference type="SUPFAM" id="SSF52343">
    <property type="entry name" value="Ferredoxin reductase-like, C-terminal NADP-linked domain"/>
    <property type="match status" value="1"/>
</dbReference>
<dbReference type="InterPro" id="IPR001709">
    <property type="entry name" value="Flavoprot_Pyr_Nucl_cyt_Rdtase"/>
</dbReference>
<dbReference type="InterPro" id="IPR050415">
    <property type="entry name" value="MRET"/>
</dbReference>
<dbReference type="GO" id="GO:0016491">
    <property type="term" value="F:oxidoreductase activity"/>
    <property type="evidence" value="ECO:0007669"/>
    <property type="project" value="InterPro"/>
</dbReference>
<name>A0AA45C689_9BACT</name>
<dbReference type="PRINTS" id="PR00371">
    <property type="entry name" value="FPNCR"/>
</dbReference>
<dbReference type="AlphaFoldDB" id="A0AA45C689"/>
<dbReference type="InterPro" id="IPR012675">
    <property type="entry name" value="Beta-grasp_dom_sf"/>
</dbReference>
<organism evidence="3 4">
    <name type="scientific">Oceanotoga teriensis</name>
    <dbReference type="NCBI Taxonomy" id="515440"/>
    <lineage>
        <taxon>Bacteria</taxon>
        <taxon>Thermotogati</taxon>
        <taxon>Thermotogota</taxon>
        <taxon>Thermotogae</taxon>
        <taxon>Petrotogales</taxon>
        <taxon>Petrotogaceae</taxon>
        <taxon>Oceanotoga</taxon>
    </lineage>
</organism>
<protein>
    <submittedName>
        <fullName evidence="3">Ferredoxin-NADP reductase</fullName>
    </submittedName>
</protein>
<keyword evidence="4" id="KW-1185">Reference proteome</keyword>
<dbReference type="EMBL" id="QGGI01000011">
    <property type="protein sequence ID" value="PWJ91249.1"/>
    <property type="molecule type" value="Genomic_DNA"/>
</dbReference>
<dbReference type="GO" id="GO:0051537">
    <property type="term" value="F:2 iron, 2 sulfur cluster binding"/>
    <property type="evidence" value="ECO:0007669"/>
    <property type="project" value="InterPro"/>
</dbReference>
<dbReference type="PANTHER" id="PTHR47354">
    <property type="entry name" value="NADH OXIDOREDUCTASE HCR"/>
    <property type="match status" value="1"/>
</dbReference>
<dbReference type="InterPro" id="IPR036010">
    <property type="entry name" value="2Fe-2S_ferredoxin-like_sf"/>
</dbReference>
<dbReference type="PROSITE" id="PS00197">
    <property type="entry name" value="2FE2S_FER_1"/>
    <property type="match status" value="1"/>
</dbReference>
<dbReference type="Gene3D" id="2.40.30.10">
    <property type="entry name" value="Translation factors"/>
    <property type="match status" value="1"/>
</dbReference>
<dbReference type="SUPFAM" id="SSF54292">
    <property type="entry name" value="2Fe-2S ferredoxin-like"/>
    <property type="match status" value="1"/>
</dbReference>
<dbReference type="CDD" id="cd00207">
    <property type="entry name" value="fer2"/>
    <property type="match status" value="1"/>
</dbReference>
<dbReference type="InterPro" id="IPR006058">
    <property type="entry name" value="2Fe2S_fd_BS"/>
</dbReference>
<dbReference type="Pfam" id="PF00970">
    <property type="entry name" value="FAD_binding_6"/>
    <property type="match status" value="1"/>
</dbReference>
<dbReference type="InterPro" id="IPR039261">
    <property type="entry name" value="FNR_nucleotide-bd"/>
</dbReference>
<dbReference type="SUPFAM" id="SSF63380">
    <property type="entry name" value="Riboflavin synthase domain-like"/>
    <property type="match status" value="1"/>
</dbReference>
<gene>
    <name evidence="3" type="ORF">C7380_11157</name>
</gene>
<proteinExistence type="predicted"/>
<evidence type="ECO:0000259" key="2">
    <source>
        <dbReference type="PROSITE" id="PS51384"/>
    </source>
</evidence>
<feature type="domain" description="2Fe-2S ferredoxin-type" evidence="1">
    <location>
        <begin position="303"/>
        <end position="388"/>
    </location>
</feature>
<dbReference type="Gene3D" id="3.10.20.30">
    <property type="match status" value="1"/>
</dbReference>
<dbReference type="Pfam" id="PF00111">
    <property type="entry name" value="Fer2"/>
    <property type="match status" value="1"/>
</dbReference>
<dbReference type="InterPro" id="IPR017927">
    <property type="entry name" value="FAD-bd_FR_type"/>
</dbReference>
<evidence type="ECO:0000259" key="1">
    <source>
        <dbReference type="PROSITE" id="PS51085"/>
    </source>
</evidence>
<evidence type="ECO:0000313" key="4">
    <source>
        <dbReference type="Proteomes" id="UP000245921"/>
    </source>
</evidence>
<dbReference type="InterPro" id="IPR017938">
    <property type="entry name" value="Riboflavin_synthase-like_b-brl"/>
</dbReference>
<dbReference type="Pfam" id="PF00175">
    <property type="entry name" value="NAD_binding_1"/>
    <property type="match status" value="1"/>
</dbReference>
<dbReference type="InterPro" id="IPR008333">
    <property type="entry name" value="Cbr1-like_FAD-bd_dom"/>
</dbReference>
<dbReference type="RefSeq" id="WP_109605072.1">
    <property type="nucleotide sequence ID" value="NZ_QGGI01000011.1"/>
</dbReference>
<dbReference type="InterPro" id="IPR001041">
    <property type="entry name" value="2Fe-2S_ferredoxin-type"/>
</dbReference>
<feature type="domain" description="FAD-binding FR-type" evidence="2">
    <location>
        <begin position="48"/>
        <end position="151"/>
    </location>
</feature>
<dbReference type="PRINTS" id="PR00410">
    <property type="entry name" value="PHEHYDRXLASE"/>
</dbReference>
<accession>A0AA45C689</accession>
<dbReference type="PROSITE" id="PS51384">
    <property type="entry name" value="FAD_FR"/>
    <property type="match status" value="1"/>
</dbReference>